<dbReference type="Gene3D" id="1.10.357.10">
    <property type="entry name" value="Tetracycline Repressor, domain 2"/>
    <property type="match status" value="1"/>
</dbReference>
<feature type="DNA-binding region" description="H-T-H motif" evidence="2">
    <location>
        <begin position="43"/>
        <end position="62"/>
    </location>
</feature>
<comment type="caution">
    <text evidence="4">The sequence shown here is derived from an EMBL/GenBank/DDBJ whole genome shotgun (WGS) entry which is preliminary data.</text>
</comment>
<feature type="domain" description="HTH tetR-type" evidence="3">
    <location>
        <begin position="20"/>
        <end position="80"/>
    </location>
</feature>
<dbReference type="InterPro" id="IPR001647">
    <property type="entry name" value="HTH_TetR"/>
</dbReference>
<dbReference type="SUPFAM" id="SSF46689">
    <property type="entry name" value="Homeodomain-like"/>
    <property type="match status" value="1"/>
</dbReference>
<dbReference type="PANTHER" id="PTHR43479">
    <property type="entry name" value="ACREF/ENVCD OPERON REPRESSOR-RELATED"/>
    <property type="match status" value="1"/>
</dbReference>
<dbReference type="AlphaFoldDB" id="H0R588"/>
<protein>
    <submittedName>
        <fullName evidence="4">Putative TetR family transcriptional regulator</fullName>
    </submittedName>
</protein>
<dbReference type="RefSeq" id="WP_007319574.1">
    <property type="nucleotide sequence ID" value="NZ_BAEH01000106.1"/>
</dbReference>
<keyword evidence="5" id="KW-1185">Reference proteome</keyword>
<evidence type="ECO:0000256" key="1">
    <source>
        <dbReference type="ARBA" id="ARBA00023125"/>
    </source>
</evidence>
<dbReference type="Proteomes" id="UP000035034">
    <property type="component" value="Unassembled WGS sequence"/>
</dbReference>
<dbReference type="EMBL" id="BAEH01000106">
    <property type="protein sequence ID" value="GAB20239.1"/>
    <property type="molecule type" value="Genomic_DNA"/>
</dbReference>
<reference evidence="4 5" key="1">
    <citation type="submission" date="2011-12" db="EMBL/GenBank/DDBJ databases">
        <title>Whole genome shotgun sequence of Gordonia effusa NBRC 100432.</title>
        <authorList>
            <person name="Yoshida I."/>
            <person name="Takarada H."/>
            <person name="Hosoyama A."/>
            <person name="Tsuchikane K."/>
            <person name="Katsumata H."/>
            <person name="Yamazaki S."/>
            <person name="Fujita N."/>
        </authorList>
    </citation>
    <scope>NUCLEOTIDE SEQUENCE [LARGE SCALE GENOMIC DNA]</scope>
    <source>
        <strain evidence="4 5">NBRC 100432</strain>
    </source>
</reference>
<dbReference type="InterPro" id="IPR009057">
    <property type="entry name" value="Homeodomain-like_sf"/>
</dbReference>
<proteinExistence type="predicted"/>
<dbReference type="GO" id="GO:0003677">
    <property type="term" value="F:DNA binding"/>
    <property type="evidence" value="ECO:0007669"/>
    <property type="project" value="UniProtKB-UniRule"/>
</dbReference>
<name>H0R588_9ACTN</name>
<gene>
    <name evidence="4" type="ORF">GOEFS_106_01370</name>
</gene>
<dbReference type="PANTHER" id="PTHR43479:SF11">
    <property type="entry name" value="ACREF_ENVCD OPERON REPRESSOR-RELATED"/>
    <property type="match status" value="1"/>
</dbReference>
<keyword evidence="1 2" id="KW-0238">DNA-binding</keyword>
<dbReference type="InterPro" id="IPR050624">
    <property type="entry name" value="HTH-type_Tx_Regulator"/>
</dbReference>
<evidence type="ECO:0000256" key="2">
    <source>
        <dbReference type="PROSITE-ProRule" id="PRU00335"/>
    </source>
</evidence>
<organism evidence="4 5">
    <name type="scientific">Gordonia effusa NBRC 100432</name>
    <dbReference type="NCBI Taxonomy" id="1077974"/>
    <lineage>
        <taxon>Bacteria</taxon>
        <taxon>Bacillati</taxon>
        <taxon>Actinomycetota</taxon>
        <taxon>Actinomycetes</taxon>
        <taxon>Mycobacteriales</taxon>
        <taxon>Gordoniaceae</taxon>
        <taxon>Gordonia</taxon>
    </lineage>
</organism>
<evidence type="ECO:0000313" key="5">
    <source>
        <dbReference type="Proteomes" id="UP000035034"/>
    </source>
</evidence>
<dbReference type="eggNOG" id="COG1309">
    <property type="taxonomic scope" value="Bacteria"/>
</dbReference>
<evidence type="ECO:0000259" key="3">
    <source>
        <dbReference type="PROSITE" id="PS50977"/>
    </source>
</evidence>
<dbReference type="OrthoDB" id="9790413at2"/>
<dbReference type="STRING" id="1077974.GOEFS_106_01370"/>
<accession>H0R588</accession>
<dbReference type="PROSITE" id="PS50977">
    <property type="entry name" value="HTH_TETR_2"/>
    <property type="match status" value="1"/>
</dbReference>
<sequence length="207" mass="22364">MARSGVVRDYGGVSADDRREERRLKLIAVGRQMWGRAGIADITVRGICKESGLVYRYFYEHFANRDAFIRAVADQVRDEMVAALVDASSAAGGPVDQRLRAALTGYLTTLDADPAIFRILTSDVSGIAGLADRHRETLDLIADVMVAHVAELPEAPAAGDADTYRIARFVVGGVNRLIEAWLAERDLMPSELADVCVRLSMAAASAG</sequence>
<dbReference type="Pfam" id="PF00440">
    <property type="entry name" value="TetR_N"/>
    <property type="match status" value="1"/>
</dbReference>
<evidence type="ECO:0000313" key="4">
    <source>
        <dbReference type="EMBL" id="GAB20239.1"/>
    </source>
</evidence>